<keyword evidence="5 8" id="KW-1133">Transmembrane helix</keyword>
<dbReference type="InterPro" id="IPR028362">
    <property type="entry name" value="AlgI"/>
</dbReference>
<dbReference type="PANTHER" id="PTHR13285">
    <property type="entry name" value="ACYLTRANSFERASE"/>
    <property type="match status" value="1"/>
</dbReference>
<reference evidence="9 10" key="1">
    <citation type="submission" date="2019-12" db="EMBL/GenBank/DDBJ databases">
        <authorList>
            <person name="Zhao J."/>
        </authorList>
    </citation>
    <scope>NUCLEOTIDE SEQUENCE [LARGE SCALE GENOMIC DNA]</scope>
    <source>
        <strain evidence="9 10">S-15</strain>
    </source>
</reference>
<comment type="subcellular location">
    <subcellularLocation>
        <location evidence="1">Cell membrane</location>
        <topology evidence="1">Multi-pass membrane protein</topology>
    </subcellularLocation>
</comment>
<feature type="transmembrane region" description="Helical" evidence="8">
    <location>
        <begin position="311"/>
        <end position="328"/>
    </location>
</feature>
<dbReference type="GO" id="GO:0042121">
    <property type="term" value="P:alginic acid biosynthetic process"/>
    <property type="evidence" value="ECO:0007669"/>
    <property type="project" value="InterPro"/>
</dbReference>
<dbReference type="GO" id="GO:0016746">
    <property type="term" value="F:acyltransferase activity"/>
    <property type="evidence" value="ECO:0007669"/>
    <property type="project" value="UniProtKB-KW"/>
</dbReference>
<dbReference type="InterPro" id="IPR004299">
    <property type="entry name" value="MBOAT_fam"/>
</dbReference>
<evidence type="ECO:0000256" key="6">
    <source>
        <dbReference type="ARBA" id="ARBA00023136"/>
    </source>
</evidence>
<dbReference type="Pfam" id="PF03062">
    <property type="entry name" value="MBOAT"/>
    <property type="match status" value="1"/>
</dbReference>
<dbReference type="EMBL" id="WWNE01000003">
    <property type="protein sequence ID" value="NBG65014.1"/>
    <property type="molecule type" value="Genomic_DNA"/>
</dbReference>
<feature type="transmembrane region" description="Helical" evidence="8">
    <location>
        <begin position="365"/>
        <end position="388"/>
    </location>
</feature>
<accession>A0A6N9NGS2</accession>
<evidence type="ECO:0000256" key="3">
    <source>
        <dbReference type="ARBA" id="ARBA00022475"/>
    </source>
</evidence>
<evidence type="ECO:0000256" key="2">
    <source>
        <dbReference type="ARBA" id="ARBA00010323"/>
    </source>
</evidence>
<keyword evidence="4 8" id="KW-0812">Transmembrane</keyword>
<dbReference type="PANTHER" id="PTHR13285:SF18">
    <property type="entry name" value="PROTEIN-CYSTEINE N-PALMITOYLTRANSFERASE RASP"/>
    <property type="match status" value="1"/>
</dbReference>
<evidence type="ECO:0000256" key="1">
    <source>
        <dbReference type="ARBA" id="ARBA00004651"/>
    </source>
</evidence>
<feature type="transmembrane region" description="Helical" evidence="8">
    <location>
        <begin position="430"/>
        <end position="448"/>
    </location>
</feature>
<keyword evidence="6 7" id="KW-0472">Membrane</keyword>
<comment type="similarity">
    <text evidence="2 7">Belongs to the membrane-bound acyltransferase family.</text>
</comment>
<proteinExistence type="inferred from homology"/>
<dbReference type="PIRSF" id="PIRSF500217">
    <property type="entry name" value="AlgI"/>
    <property type="match status" value="1"/>
</dbReference>
<keyword evidence="10" id="KW-1185">Reference proteome</keyword>
<evidence type="ECO:0000313" key="9">
    <source>
        <dbReference type="EMBL" id="NBG65014.1"/>
    </source>
</evidence>
<feature type="transmembrane region" description="Helical" evidence="8">
    <location>
        <begin position="464"/>
        <end position="482"/>
    </location>
</feature>
<evidence type="ECO:0000256" key="4">
    <source>
        <dbReference type="ARBA" id="ARBA00022692"/>
    </source>
</evidence>
<evidence type="ECO:0000256" key="5">
    <source>
        <dbReference type="ARBA" id="ARBA00022989"/>
    </source>
</evidence>
<gene>
    <name evidence="9" type="ORF">GQN54_02720</name>
</gene>
<keyword evidence="7" id="KW-0808">Transferase</keyword>
<evidence type="ECO:0000313" key="10">
    <source>
        <dbReference type="Proteomes" id="UP000470771"/>
    </source>
</evidence>
<feature type="transmembrane region" description="Helical" evidence="8">
    <location>
        <begin position="154"/>
        <end position="171"/>
    </location>
</feature>
<dbReference type="InterPro" id="IPR051085">
    <property type="entry name" value="MB_O-acyltransferase"/>
</dbReference>
<name>A0A6N9NGS2_9FLAO</name>
<organism evidence="9 10">
    <name type="scientific">Acidiluteibacter ferrifornacis</name>
    <dbReference type="NCBI Taxonomy" id="2692424"/>
    <lineage>
        <taxon>Bacteria</taxon>
        <taxon>Pseudomonadati</taxon>
        <taxon>Bacteroidota</taxon>
        <taxon>Flavobacteriia</taxon>
        <taxon>Flavobacteriales</taxon>
        <taxon>Cryomorphaceae</taxon>
        <taxon>Acidiluteibacter</taxon>
    </lineage>
</organism>
<feature type="transmembrane region" description="Helical" evidence="8">
    <location>
        <begin position="79"/>
        <end position="97"/>
    </location>
</feature>
<sequence>MLFNSLAFALFLPVVFLLYWFVFNKSVRRQNILVLLASYYFYGSWDWRFLSLIFLSSILDYIVGHKIYGTEDEKKRKRLLIVSIVFNLGMLGFFKYYNFFVDSFIALFSTVGIQLTKGTLEVLLPVGISFYTFQTLSYTIDIYRRKLAPTKDPVAFFAFVAFFPQLVAGPIERAIDLLPQFHRERKFHYKEATAGLRKILWGLFKKVVVADNIAKYVAIVYSSPEDYYGLSVILAMVLFTIQVYCDFSGYSDTAIGVAQLFNFKLAVNFRTPLQSQSMKEFWSRWHITLSSWFRDYLYIPLGGNRGTKARWFSNLFITFLISGLWHGASWAFVIWGALNGIYLIIEVLLKSFFEKFNKVIGLVKFPRLLTVIKVFITFNLFAFSLLIFRAESGEDALVLIQHLLVNIGEQISSFSNFKEVIKEIFVNSRSLIYLMMSIGILAIVDFTIGKRSIEDFIYKIPRPLRFGIYFFLIGWFLIFGAFENPQEFVYFQF</sequence>
<dbReference type="RefSeq" id="WP_160631707.1">
    <property type="nucleotide sequence ID" value="NZ_WWNE01000003.1"/>
</dbReference>
<keyword evidence="3 7" id="KW-1003">Cell membrane</keyword>
<dbReference type="PIRSF" id="PIRSF016636">
    <property type="entry name" value="AlgI_DltB"/>
    <property type="match status" value="1"/>
</dbReference>
<dbReference type="Proteomes" id="UP000470771">
    <property type="component" value="Unassembled WGS sequence"/>
</dbReference>
<protein>
    <submittedName>
        <fullName evidence="9">MBOAT family protein</fullName>
    </submittedName>
</protein>
<dbReference type="AlphaFoldDB" id="A0A6N9NGS2"/>
<dbReference type="InterPro" id="IPR024194">
    <property type="entry name" value="Ac/AlaTfrase_AlgI/DltB"/>
</dbReference>
<evidence type="ECO:0000256" key="7">
    <source>
        <dbReference type="PIRNR" id="PIRNR016636"/>
    </source>
</evidence>
<comment type="caution">
    <text evidence="9">The sequence shown here is derived from an EMBL/GenBank/DDBJ whole genome shotgun (WGS) entry which is preliminary data.</text>
</comment>
<feature type="transmembrane region" description="Helical" evidence="8">
    <location>
        <begin position="227"/>
        <end position="245"/>
    </location>
</feature>
<evidence type="ECO:0000256" key="8">
    <source>
        <dbReference type="SAM" id="Phobius"/>
    </source>
</evidence>
<dbReference type="GO" id="GO:0005886">
    <property type="term" value="C:plasma membrane"/>
    <property type="evidence" value="ECO:0007669"/>
    <property type="project" value="UniProtKB-SubCell"/>
</dbReference>
<feature type="transmembrane region" description="Helical" evidence="8">
    <location>
        <begin position="334"/>
        <end position="353"/>
    </location>
</feature>
<feature type="transmembrane region" description="Helical" evidence="8">
    <location>
        <begin position="103"/>
        <end position="133"/>
    </location>
</feature>
<keyword evidence="7" id="KW-0012">Acyltransferase</keyword>